<dbReference type="PRINTS" id="PR00320">
    <property type="entry name" value="GPROTEINBRPT"/>
</dbReference>
<dbReference type="InterPro" id="IPR001680">
    <property type="entry name" value="WD40_rpt"/>
</dbReference>
<dbReference type="InterPro" id="IPR020472">
    <property type="entry name" value="WD40_PAC1"/>
</dbReference>
<dbReference type="InterPro" id="IPR019775">
    <property type="entry name" value="WD40_repeat_CS"/>
</dbReference>
<dbReference type="KEGG" id="mbr:MONBRDRAFT_33395"/>
<keyword evidence="10" id="KW-1185">Reference proteome</keyword>
<dbReference type="GO" id="GO:0034388">
    <property type="term" value="C:Pwp2p-containing subcomplex of 90S preribosome"/>
    <property type="evidence" value="ECO:0000318"/>
    <property type="project" value="GO_Central"/>
</dbReference>
<dbReference type="InterPro" id="IPR007148">
    <property type="entry name" value="SSU_processome_Utp12"/>
</dbReference>
<evidence type="ECO:0000256" key="4">
    <source>
        <dbReference type="ARBA" id="ARBA00023242"/>
    </source>
</evidence>
<dbReference type="PROSITE" id="PS50294">
    <property type="entry name" value="WD_REPEATS_REGION"/>
    <property type="match status" value="7"/>
</dbReference>
<feature type="repeat" description="WD" evidence="6">
    <location>
        <begin position="482"/>
        <end position="523"/>
    </location>
</feature>
<feature type="repeat" description="WD" evidence="6">
    <location>
        <begin position="566"/>
        <end position="597"/>
    </location>
</feature>
<protein>
    <recommendedName>
        <fullName evidence="8">Small-subunit processome Utp12 domain-containing protein</fullName>
    </recommendedName>
</protein>
<evidence type="ECO:0000313" key="10">
    <source>
        <dbReference type="Proteomes" id="UP000001357"/>
    </source>
</evidence>
<dbReference type="GO" id="GO:0030490">
    <property type="term" value="P:maturation of SSU-rRNA"/>
    <property type="evidence" value="ECO:0000318"/>
    <property type="project" value="GO_Central"/>
</dbReference>
<evidence type="ECO:0000256" key="3">
    <source>
        <dbReference type="ARBA" id="ARBA00022737"/>
    </source>
</evidence>
<dbReference type="eggNOG" id="KOG0306">
    <property type="taxonomic scope" value="Eukaryota"/>
</dbReference>
<evidence type="ECO:0000256" key="6">
    <source>
        <dbReference type="PROSITE-ProRule" id="PRU00221"/>
    </source>
</evidence>
<dbReference type="FunFam" id="2.130.10.10:FF:000157">
    <property type="entry name" value="WD repeat domain 3"/>
    <property type="match status" value="1"/>
</dbReference>
<dbReference type="Proteomes" id="UP000001357">
    <property type="component" value="Unassembled WGS sequence"/>
</dbReference>
<dbReference type="FunFam" id="2.130.10.10:FF:003622">
    <property type="entry name" value="WD repeat-containing protein 3-like Protein"/>
    <property type="match status" value="1"/>
</dbReference>
<dbReference type="InterPro" id="IPR015943">
    <property type="entry name" value="WD40/YVTN_repeat-like_dom_sf"/>
</dbReference>
<dbReference type="Pfam" id="PF25173">
    <property type="entry name" value="Beta-prop_WDR3_1st"/>
    <property type="match status" value="1"/>
</dbReference>
<organism evidence="9 10">
    <name type="scientific">Monosiga brevicollis</name>
    <name type="common">Choanoflagellate</name>
    <dbReference type="NCBI Taxonomy" id="81824"/>
    <lineage>
        <taxon>Eukaryota</taxon>
        <taxon>Choanoflagellata</taxon>
        <taxon>Craspedida</taxon>
        <taxon>Salpingoecidae</taxon>
        <taxon>Monosiga</taxon>
    </lineage>
</organism>
<evidence type="ECO:0000256" key="5">
    <source>
        <dbReference type="ARBA" id="ARBA00038229"/>
    </source>
</evidence>
<dbReference type="PROSITE" id="PS50082">
    <property type="entry name" value="WD_REPEATS_2"/>
    <property type="match status" value="8"/>
</dbReference>
<feature type="region of interest" description="Disordered" evidence="7">
    <location>
        <begin position="608"/>
        <end position="647"/>
    </location>
</feature>
<dbReference type="GeneID" id="5893167"/>
<feature type="repeat" description="WD" evidence="6">
    <location>
        <begin position="102"/>
        <end position="143"/>
    </location>
</feature>
<comment type="similarity">
    <text evidence="5">Belongs to the WD repeat WDR3/UTP12 family.</text>
</comment>
<feature type="compositionally biased region" description="Basic and acidic residues" evidence="7">
    <location>
        <begin position="613"/>
        <end position="647"/>
    </location>
</feature>
<dbReference type="OMA" id="VWCESEE"/>
<dbReference type="FunCoup" id="A9V561">
    <property type="interactions" value="1552"/>
</dbReference>
<evidence type="ECO:0000256" key="2">
    <source>
        <dbReference type="ARBA" id="ARBA00022574"/>
    </source>
</evidence>
<feature type="repeat" description="WD" evidence="6">
    <location>
        <begin position="18"/>
        <end position="51"/>
    </location>
</feature>
<dbReference type="Gene3D" id="2.130.10.10">
    <property type="entry name" value="YVTN repeat-like/Quinoprotein amine dehydrogenase"/>
    <property type="match status" value="4"/>
</dbReference>
<feature type="repeat" description="WD" evidence="6">
    <location>
        <begin position="60"/>
        <end position="101"/>
    </location>
</feature>
<reference evidence="9 10" key="1">
    <citation type="journal article" date="2008" name="Nature">
        <title>The genome of the choanoflagellate Monosiga brevicollis and the origin of metazoans.</title>
        <authorList>
            <consortium name="JGI Sequencing"/>
            <person name="King N."/>
            <person name="Westbrook M.J."/>
            <person name="Young S.L."/>
            <person name="Kuo A."/>
            <person name="Abedin M."/>
            <person name="Chapman J."/>
            <person name="Fairclough S."/>
            <person name="Hellsten U."/>
            <person name="Isogai Y."/>
            <person name="Letunic I."/>
            <person name="Marr M."/>
            <person name="Pincus D."/>
            <person name="Putnam N."/>
            <person name="Rokas A."/>
            <person name="Wright K.J."/>
            <person name="Zuzow R."/>
            <person name="Dirks W."/>
            <person name="Good M."/>
            <person name="Goodstein D."/>
            <person name="Lemons D."/>
            <person name="Li W."/>
            <person name="Lyons J.B."/>
            <person name="Morris A."/>
            <person name="Nichols S."/>
            <person name="Richter D.J."/>
            <person name="Salamov A."/>
            <person name="Bork P."/>
            <person name="Lim W.A."/>
            <person name="Manning G."/>
            <person name="Miller W.T."/>
            <person name="McGinnis W."/>
            <person name="Shapiro H."/>
            <person name="Tjian R."/>
            <person name="Grigoriev I.V."/>
            <person name="Rokhsar D."/>
        </authorList>
    </citation>
    <scope>NUCLEOTIDE SEQUENCE [LARGE SCALE GENOMIC DNA]</scope>
    <source>
        <strain evidence="10">MX1 / ATCC 50154</strain>
    </source>
</reference>
<dbReference type="Pfam" id="PF25172">
    <property type="entry name" value="Beta-prop_WDR3_2nd"/>
    <property type="match status" value="1"/>
</dbReference>
<keyword evidence="3" id="KW-0677">Repeat</keyword>
<dbReference type="STRING" id="81824.A9V561"/>
<dbReference type="PROSITE" id="PS00678">
    <property type="entry name" value="WD_REPEATS_1"/>
    <property type="match status" value="2"/>
</dbReference>
<dbReference type="GO" id="GO:0032040">
    <property type="term" value="C:small-subunit processome"/>
    <property type="evidence" value="ECO:0000318"/>
    <property type="project" value="GO_Central"/>
</dbReference>
<feature type="repeat" description="WD" evidence="6">
    <location>
        <begin position="387"/>
        <end position="421"/>
    </location>
</feature>
<proteinExistence type="inferred from homology"/>
<dbReference type="SUPFAM" id="SSF50998">
    <property type="entry name" value="Quinoprotein alcohol dehydrogenase-like"/>
    <property type="match status" value="1"/>
</dbReference>
<feature type="domain" description="Small-subunit processome Utp12" evidence="8">
    <location>
        <begin position="690"/>
        <end position="789"/>
    </location>
</feature>
<dbReference type="AlphaFoldDB" id="A9V561"/>
<dbReference type="CDD" id="cd00200">
    <property type="entry name" value="WD40"/>
    <property type="match status" value="2"/>
</dbReference>
<dbReference type="InterPro" id="IPR051570">
    <property type="entry name" value="TBC1_cilium_biogenesis"/>
</dbReference>
<keyword evidence="2 6" id="KW-0853">WD repeat</keyword>
<gene>
    <name evidence="9" type="ORF">MONBRDRAFT_33395</name>
</gene>
<feature type="repeat" description="WD" evidence="6">
    <location>
        <begin position="524"/>
        <end position="565"/>
    </location>
</feature>
<dbReference type="PANTHER" id="PTHR19853">
    <property type="entry name" value="WD REPEAT CONTAINING PROTEIN 3 WDR3"/>
    <property type="match status" value="1"/>
</dbReference>
<feature type="repeat" description="WD" evidence="6">
    <location>
        <begin position="306"/>
        <end position="346"/>
    </location>
</feature>
<name>A9V561_MONBE</name>
<accession>A9V561</accession>
<evidence type="ECO:0000256" key="7">
    <source>
        <dbReference type="SAM" id="MobiDB-lite"/>
    </source>
</evidence>
<dbReference type="EMBL" id="CH991560">
    <property type="protein sequence ID" value="EDQ87323.1"/>
    <property type="molecule type" value="Genomic_DNA"/>
</dbReference>
<comment type="subcellular location">
    <subcellularLocation>
        <location evidence="1">Nucleus</location>
        <location evidence="1">Nucleolus</location>
    </subcellularLocation>
</comment>
<dbReference type="GO" id="GO:0030515">
    <property type="term" value="F:snoRNA binding"/>
    <property type="evidence" value="ECO:0000318"/>
    <property type="project" value="GO_Central"/>
</dbReference>
<evidence type="ECO:0000259" key="8">
    <source>
        <dbReference type="Pfam" id="PF04003"/>
    </source>
</evidence>
<keyword evidence="4" id="KW-0539">Nucleus</keyword>
<dbReference type="SMART" id="SM00320">
    <property type="entry name" value="WD40"/>
    <property type="match status" value="11"/>
</dbReference>
<evidence type="ECO:0000256" key="1">
    <source>
        <dbReference type="ARBA" id="ARBA00004604"/>
    </source>
</evidence>
<dbReference type="RefSeq" id="XP_001747936.1">
    <property type="nucleotide sequence ID" value="XM_001747884.1"/>
</dbReference>
<dbReference type="PANTHER" id="PTHR19853:SF0">
    <property type="entry name" value="WD REPEAT-CONTAINING PROTEIN 3"/>
    <property type="match status" value="1"/>
</dbReference>
<dbReference type="InParanoid" id="A9V561"/>
<dbReference type="Pfam" id="PF04003">
    <property type="entry name" value="Utp12"/>
    <property type="match status" value="1"/>
</dbReference>
<dbReference type="InterPro" id="IPR011047">
    <property type="entry name" value="Quinoprotein_ADH-like_sf"/>
</dbReference>
<sequence>MILTPPLWATPCAALHTRSGHRSRITCLRFNDDGSQLVSGSQDTTVIAWDVLNESGLFRLRGHKGPINDIAILESRRLIVSCSKDTFVRFWDLDTQACVYVLVGHRTDVTGLAFLDQQQRLITTAADHQLRVWQLGYSSLYASSGTTSNNDAADEHTPDAHLDEVKSPVVAELQGTVARSTHDRALGMAMSPDHRTFAVFSADSTIDLFRIRSTEELQRRLARKKKKAAAKAGDQDTPQLDLNDEIVLGGTVMAQGKVRSFAWQPTEQSGNKLASVTLLSTNALETHAFERTGKGVTSQRTAYFSHSGHRKPVRSIALSSDEQLVVSGSNSTAKLWSAHTGRCIRTLESGYGVTCCFVPGNKHIIIGTKDGWLRLFDVASGALLHEVEAHQGAIWGLDLTPDETGFVTGSADKTVKFWDFELVSHAAGGSKQLSISHTKTLKMTDEVTCLRFSPNQKLLAVALLDTTVKVFFSDTLKFFLSLYGHKLPVMCMDISQDSTLLATGSPDKNLKIWGLDFGDCHKSFLAHTDSVTSVRFAGSSHYVFSTSKDGVIKQWDADVFTQIQTLKGHKSVISCSAISSKGGLFVTGSHDRSIRVWRRSREMLNVEEEAEMERETEYEKEQAEREAMEARAQADDDEAGRATRRSAETLKATDRLLEALLVAIEEDAKGPDAPTNPLLTAYRVETGAEYLRHNLEAIKSSEMEEAMLLLPYSQVSELLKYLHGFLTRNLSIEKASRCLLFLVRVHFNQVVADRSLLNIFDDLRSSARAVLGNKRDQLGKNLAGLQFIRRHLNENSTMVDLEVAAPPPKKSKRNT</sequence>
<evidence type="ECO:0000313" key="9">
    <source>
        <dbReference type="EMBL" id="EDQ87323.1"/>
    </source>
</evidence>